<evidence type="ECO:0000313" key="4">
    <source>
        <dbReference type="EMBL" id="NIA67528.1"/>
    </source>
</evidence>
<dbReference type="InterPro" id="IPR009197">
    <property type="entry name" value="MlrC"/>
</dbReference>
<dbReference type="GO" id="GO:0008237">
    <property type="term" value="F:metallopeptidase activity"/>
    <property type="evidence" value="ECO:0007669"/>
    <property type="project" value="UniProtKB-KW"/>
</dbReference>
<dbReference type="Pfam" id="PF07171">
    <property type="entry name" value="MlrC_C"/>
    <property type="match status" value="1"/>
</dbReference>
<evidence type="ECO:0000259" key="2">
    <source>
        <dbReference type="Pfam" id="PF07171"/>
    </source>
</evidence>
<dbReference type="EMBL" id="JAAQPH010000002">
    <property type="protein sequence ID" value="NIA67528.1"/>
    <property type="molecule type" value="Genomic_DNA"/>
</dbReference>
<dbReference type="InterPro" id="IPR010799">
    <property type="entry name" value="MlrC_C"/>
</dbReference>
<reference evidence="4" key="1">
    <citation type="submission" date="2020-03" db="EMBL/GenBank/DDBJ databases">
        <title>Genome of Pelagibius litoralis DSM 21314T.</title>
        <authorList>
            <person name="Wang G."/>
        </authorList>
    </citation>
    <scope>NUCLEOTIDE SEQUENCE</scope>
    <source>
        <strain evidence="4">DSM 21314</strain>
    </source>
</reference>
<sequence length="500" mass="52280">MARIAVGGFQHETNTFAPSKATYDDFLRPGAWPGLTRGEGLFEAVAGINIGIAGFVEAAQAQGHTLVPLAWTQATPSAHVTEDAYERVVGQIVEDLEKLEDLDGLYLDLHGAMVAEHVDDGEGEMLRRIRAAVGLGLPIVVSLDLHANVTAEMVEHADCLEIYRTYPHVDMAATGKRSAAQLDALIDGGGGRHKAFRQLPFMIPLTSGCTLHGPAQAVYAEVRRLAKAPGVSAISFACGFCPADFPDAGASLVAYGDTQAAADAAAEALYDAALGREEAFALVALPADEAVREAMRLAAGANKPVVLADAQDNAGGGANSDTTGLLRALLAQRAEGAVVANLYDPAAAEAAHAAGEGATVSLTLGGHSGVPGDAPLQADFKVLRLGDGRVTGTGPFYKGAHMQLGRTALLELDGVKVAIASSKIQLADQAMLRHLGVEPAQQKILALKSSVHFRADFQPIAEEILVVASPGPVVLDNRELPFQRLRPGLRIMPLGEVFQP</sequence>
<evidence type="ECO:0000313" key="5">
    <source>
        <dbReference type="Proteomes" id="UP000761264"/>
    </source>
</evidence>
<evidence type="ECO:0000256" key="1">
    <source>
        <dbReference type="PIRNR" id="PIRNR012702"/>
    </source>
</evidence>
<dbReference type="GO" id="GO:0046872">
    <property type="term" value="F:metal ion binding"/>
    <property type="evidence" value="ECO:0007669"/>
    <property type="project" value="UniProtKB-KW"/>
</dbReference>
<gene>
    <name evidence="4" type="ORF">HBA54_02890</name>
</gene>
<dbReference type="PIRSF" id="PIRSF012702">
    <property type="entry name" value="UCP012702"/>
    <property type="match status" value="1"/>
</dbReference>
<keyword evidence="1" id="KW-0479">Metal-binding</keyword>
<protein>
    <recommendedName>
        <fullName evidence="1">Microcystinase C</fullName>
        <shortName evidence="1">MlrC</shortName>
    </recommendedName>
</protein>
<comment type="caution">
    <text evidence="4">The sequence shown here is derived from an EMBL/GenBank/DDBJ whole genome shotgun (WGS) entry which is preliminary data.</text>
</comment>
<keyword evidence="1" id="KW-0645">Protease</keyword>
<proteinExistence type="inferred from homology"/>
<evidence type="ECO:0000259" key="3">
    <source>
        <dbReference type="Pfam" id="PF07364"/>
    </source>
</evidence>
<comment type="similarity">
    <text evidence="1">Belongs to the peptidase M81 family.</text>
</comment>
<dbReference type="AlphaFoldDB" id="A0A967CA96"/>
<feature type="domain" description="Microcystin LR degradation protein MlrC C-terminal" evidence="2">
    <location>
        <begin position="307"/>
        <end position="484"/>
    </location>
</feature>
<feature type="domain" description="Microcystin LR degradation protein MlrC N-terminal" evidence="3">
    <location>
        <begin position="3"/>
        <end position="295"/>
    </location>
</feature>
<keyword evidence="5" id="KW-1185">Reference proteome</keyword>
<dbReference type="RefSeq" id="WP_167221178.1">
    <property type="nucleotide sequence ID" value="NZ_JAAQPH010000002.1"/>
</dbReference>
<name>A0A967CA96_9PROT</name>
<dbReference type="Pfam" id="PF07364">
    <property type="entry name" value="DUF1485"/>
    <property type="match status" value="1"/>
</dbReference>
<accession>A0A967CA96</accession>
<dbReference type="Proteomes" id="UP000761264">
    <property type="component" value="Unassembled WGS sequence"/>
</dbReference>
<keyword evidence="1" id="KW-0378">Hydrolase</keyword>
<comment type="function">
    <text evidence="1">Involved in peptidolytic degradation of cyclic heptapeptide hepatotoxin microcystin (MC).</text>
</comment>
<comment type="cofactor">
    <cofactor evidence="1">
        <name>Zn(2+)</name>
        <dbReference type="ChEBI" id="CHEBI:29105"/>
    </cofactor>
    <text evidence="1">Binds 1 zinc ion per subunit.</text>
</comment>
<dbReference type="GO" id="GO:0006508">
    <property type="term" value="P:proteolysis"/>
    <property type="evidence" value="ECO:0007669"/>
    <property type="project" value="UniProtKB-KW"/>
</dbReference>
<keyword evidence="1" id="KW-0482">Metalloprotease</keyword>
<organism evidence="4 5">
    <name type="scientific">Pelagibius litoralis</name>
    <dbReference type="NCBI Taxonomy" id="374515"/>
    <lineage>
        <taxon>Bacteria</taxon>
        <taxon>Pseudomonadati</taxon>
        <taxon>Pseudomonadota</taxon>
        <taxon>Alphaproteobacteria</taxon>
        <taxon>Rhodospirillales</taxon>
        <taxon>Rhodovibrionaceae</taxon>
        <taxon>Pelagibius</taxon>
    </lineage>
</organism>
<dbReference type="InterPro" id="IPR015995">
    <property type="entry name" value="MlrC_N"/>
</dbReference>